<dbReference type="AlphaFoldDB" id="A0A6V7PS21"/>
<organism evidence="3">
    <name type="scientific">Ananas comosus var. bracteatus</name>
    <name type="common">red pineapple</name>
    <dbReference type="NCBI Taxonomy" id="296719"/>
    <lineage>
        <taxon>Eukaryota</taxon>
        <taxon>Viridiplantae</taxon>
        <taxon>Streptophyta</taxon>
        <taxon>Embryophyta</taxon>
        <taxon>Tracheophyta</taxon>
        <taxon>Spermatophyta</taxon>
        <taxon>Magnoliopsida</taxon>
        <taxon>Liliopsida</taxon>
        <taxon>Poales</taxon>
        <taxon>Bromeliaceae</taxon>
        <taxon>Bromelioideae</taxon>
        <taxon>Ananas</taxon>
    </lineage>
</organism>
<feature type="region of interest" description="Disordered" evidence="1">
    <location>
        <begin position="142"/>
        <end position="172"/>
    </location>
</feature>
<evidence type="ECO:0000256" key="1">
    <source>
        <dbReference type="SAM" id="MobiDB-lite"/>
    </source>
</evidence>
<gene>
    <name evidence="3" type="ORF">CB5_LOCUS16802</name>
</gene>
<reference evidence="3" key="1">
    <citation type="submission" date="2020-07" db="EMBL/GenBank/DDBJ databases">
        <authorList>
            <person name="Lin J."/>
        </authorList>
    </citation>
    <scope>NUCLEOTIDE SEQUENCE</scope>
</reference>
<sequence>MASAANGLAPITRAFLASADDVARLMAELGRLSDDLRKDFHPRSAFASLTHTAVRLGAARPPLHRPPRRLRHLRRRLVVEFARAGLFEKKGRGALLVLAAMLLMLADAVYGVVASSSPAVDLLSAALMGALWMQSGFLRPQNPAPNSVLPDPRRRARAAGDGDNYAGDEEEDEDLGKLLELFPREQLISFLLSAATRDPRTLHRTPLSASA</sequence>
<feature type="transmembrane region" description="Helical" evidence="2">
    <location>
        <begin position="93"/>
        <end position="113"/>
    </location>
</feature>
<keyword evidence="2" id="KW-0472">Membrane</keyword>
<evidence type="ECO:0000256" key="2">
    <source>
        <dbReference type="SAM" id="Phobius"/>
    </source>
</evidence>
<name>A0A6V7PS21_ANACO</name>
<keyword evidence="2" id="KW-0812">Transmembrane</keyword>
<evidence type="ECO:0000313" key="3">
    <source>
        <dbReference type="EMBL" id="CAD1833591.1"/>
    </source>
</evidence>
<keyword evidence="2" id="KW-1133">Transmembrane helix</keyword>
<accession>A0A6V7PS21</accession>
<dbReference type="EMBL" id="LR862151">
    <property type="protein sequence ID" value="CAD1833591.1"/>
    <property type="molecule type" value="Genomic_DNA"/>
</dbReference>
<proteinExistence type="predicted"/>
<protein>
    <submittedName>
        <fullName evidence="3">Uncharacterized protein</fullName>
    </submittedName>
</protein>